<dbReference type="PANTHER" id="PTHR28187:SF1">
    <property type="entry name" value="PROTEIN RCR1-RELATED"/>
    <property type="match status" value="1"/>
</dbReference>
<feature type="transmembrane region" description="Helical" evidence="2">
    <location>
        <begin position="37"/>
        <end position="59"/>
    </location>
</feature>
<proteinExistence type="predicted"/>
<dbReference type="EMBL" id="JAVHJO010000006">
    <property type="protein sequence ID" value="KAK6539602.1"/>
    <property type="molecule type" value="Genomic_DNA"/>
</dbReference>
<evidence type="ECO:0000313" key="4">
    <source>
        <dbReference type="Proteomes" id="UP001365542"/>
    </source>
</evidence>
<keyword evidence="2" id="KW-1133">Transmembrane helix</keyword>
<organism evidence="3 4">
    <name type="scientific">Orbilia ellipsospora</name>
    <dbReference type="NCBI Taxonomy" id="2528407"/>
    <lineage>
        <taxon>Eukaryota</taxon>
        <taxon>Fungi</taxon>
        <taxon>Dikarya</taxon>
        <taxon>Ascomycota</taxon>
        <taxon>Pezizomycotina</taxon>
        <taxon>Orbiliomycetes</taxon>
        <taxon>Orbiliales</taxon>
        <taxon>Orbiliaceae</taxon>
        <taxon>Orbilia</taxon>
    </lineage>
</organism>
<dbReference type="InterPro" id="IPR020999">
    <property type="entry name" value="Chitin_synth_reg_RCR"/>
</dbReference>
<dbReference type="AlphaFoldDB" id="A0AAV9XF36"/>
<sequence length="164" mass="18364">MVAMPLPETSNALIARDYYCDINGYCYYSPWYSWQRWVVLGVLLVIGFILLCCCACLSARRRRSRGLSPYYGTAWIAPPAYDVNNIPPSHNQPQYNGQTYASNTYSGAPYQPAMSPPPPGYTPANAGYYQGHPQNRDYEMGNFGSGSARPYIPPRPQEAHVAKH</sequence>
<keyword evidence="2" id="KW-0812">Transmembrane</keyword>
<protein>
    <submittedName>
        <fullName evidence="3">Uncharacterized protein</fullName>
    </submittedName>
</protein>
<evidence type="ECO:0000313" key="3">
    <source>
        <dbReference type="EMBL" id="KAK6539602.1"/>
    </source>
</evidence>
<evidence type="ECO:0000256" key="2">
    <source>
        <dbReference type="SAM" id="Phobius"/>
    </source>
</evidence>
<feature type="region of interest" description="Disordered" evidence="1">
    <location>
        <begin position="139"/>
        <end position="164"/>
    </location>
</feature>
<dbReference type="Proteomes" id="UP001365542">
    <property type="component" value="Unassembled WGS sequence"/>
</dbReference>
<name>A0AAV9XF36_9PEZI</name>
<dbReference type="Pfam" id="PF12273">
    <property type="entry name" value="RCR"/>
    <property type="match status" value="1"/>
</dbReference>
<keyword evidence="2" id="KW-0472">Membrane</keyword>
<accession>A0AAV9XF36</accession>
<comment type="caution">
    <text evidence="3">The sequence shown here is derived from an EMBL/GenBank/DDBJ whole genome shotgun (WGS) entry which is preliminary data.</text>
</comment>
<dbReference type="GO" id="GO:0016192">
    <property type="term" value="P:vesicle-mediated transport"/>
    <property type="evidence" value="ECO:0007669"/>
    <property type="project" value="TreeGrafter"/>
</dbReference>
<reference evidence="3 4" key="1">
    <citation type="submission" date="2019-10" db="EMBL/GenBank/DDBJ databases">
        <authorList>
            <person name="Palmer J.M."/>
        </authorList>
    </citation>
    <scope>NUCLEOTIDE SEQUENCE [LARGE SCALE GENOMIC DNA]</scope>
    <source>
        <strain evidence="3 4">TWF694</strain>
    </source>
</reference>
<dbReference type="PANTHER" id="PTHR28187">
    <property type="entry name" value="PROTEIN RCR1-RELATED"/>
    <property type="match status" value="1"/>
</dbReference>
<evidence type="ECO:0000256" key="1">
    <source>
        <dbReference type="SAM" id="MobiDB-lite"/>
    </source>
</evidence>
<keyword evidence="4" id="KW-1185">Reference proteome</keyword>
<gene>
    <name evidence="3" type="ORF">TWF694_009811</name>
</gene>